<proteinExistence type="predicted"/>
<gene>
    <name evidence="3" type="ORF">SAMN05444320_102537</name>
</gene>
<dbReference type="STRING" id="2017.SAMN05444320_102537"/>
<evidence type="ECO:0000313" key="4">
    <source>
        <dbReference type="Proteomes" id="UP000184501"/>
    </source>
</evidence>
<feature type="domain" description="Mannosylglycerate hydrolase MGH1-like glycoside hydrolase" evidence="2">
    <location>
        <begin position="293"/>
        <end position="591"/>
    </location>
</feature>
<dbReference type="InterPro" id="IPR054491">
    <property type="entry name" value="MGH1-like_GH"/>
</dbReference>
<dbReference type="Pfam" id="PF14742">
    <property type="entry name" value="GDE_N_bis"/>
    <property type="match status" value="1"/>
</dbReference>
<evidence type="ECO:0000259" key="2">
    <source>
        <dbReference type="Pfam" id="PF22422"/>
    </source>
</evidence>
<evidence type="ECO:0000313" key="3">
    <source>
        <dbReference type="EMBL" id="SHF10894.1"/>
    </source>
</evidence>
<organism evidence="3 4">
    <name type="scientific">Streptoalloteichus hindustanus</name>
    <dbReference type="NCBI Taxonomy" id="2017"/>
    <lineage>
        <taxon>Bacteria</taxon>
        <taxon>Bacillati</taxon>
        <taxon>Actinomycetota</taxon>
        <taxon>Actinomycetes</taxon>
        <taxon>Pseudonocardiales</taxon>
        <taxon>Pseudonocardiaceae</taxon>
        <taxon>Streptoalloteichus</taxon>
    </lineage>
</organism>
<feature type="domain" description="Putative glycogen debranching enzyme N-terminal" evidence="1">
    <location>
        <begin position="21"/>
        <end position="202"/>
    </location>
</feature>
<sequence>MNTGWTFAGEPAAVGPGALTLVEGSTFCLSAQSGDVDPGGVLGLFVRDTRVLSRWQARIDSQALQPVTVLSHAPYGATFLSRMPPGPEGRALLLRRDRYVGNGLREDLELINLGTEEVRCELRFTMDCDFADLFEVKEGRVQSRGEPAISWESGAVEYASRGEHRLACRVSSSDFALDGADGERTPPVELRIPVQVPGRASWRGSVTVTVRVGEEELALDFPPDDTEERETPATRLARWVSGTTQITTNSPELARVLSRSRSDLAMLRIYNPELDSAVIAAGSPWFMTLFGRDSLLTAYQALPMDPSLAVGTLLTLAQHQGTKVEPVSEEEPGRILHEVRSGVDAEMTLGGAGVYYGSVDATPLFVMLVGELARWGLATDEVETLLPHVDRALEWVERYGDKDGDGFVEYQRATDRGLVNQGWKDSSAGLNFEDGTTAEPPIALVEVQGYVYAAYLARAYLARQRDDEPTAERFLDKASRLREEFNRRFWLEDRDYFAVALDADKRPVDGLASNMGHCLWTGIADPDKARRAARRLLEPDMFSGWGIRTLSAKMSAYNPMSYHNGSVWPHDNALAAAGLMRYGMVDEALKIICGILDAAAALDGHLPELFCGFDRDEFPGPVPYPTSCSPQAWSAAAPIHLMRLLLRFAPDVLNRRVWIDPVLPPRLTYLTVHQLRVAGGTVDIRIRRDGFEVTGLPEGFELVKAPSDLVDPLLAGRAAG</sequence>
<dbReference type="EMBL" id="FQVN01000002">
    <property type="protein sequence ID" value="SHF10894.1"/>
    <property type="molecule type" value="Genomic_DNA"/>
</dbReference>
<dbReference type="AlphaFoldDB" id="A0A1M4YYK3"/>
<dbReference type="Pfam" id="PF22422">
    <property type="entry name" value="MGH1-like_GH"/>
    <property type="match status" value="1"/>
</dbReference>
<dbReference type="InterPro" id="IPR008928">
    <property type="entry name" value="6-hairpin_glycosidase_sf"/>
</dbReference>
<evidence type="ECO:0000259" key="1">
    <source>
        <dbReference type="Pfam" id="PF14742"/>
    </source>
</evidence>
<reference evidence="3 4" key="1">
    <citation type="submission" date="2016-11" db="EMBL/GenBank/DDBJ databases">
        <authorList>
            <person name="Jaros S."/>
            <person name="Januszkiewicz K."/>
            <person name="Wedrychowicz H."/>
        </authorList>
    </citation>
    <scope>NUCLEOTIDE SEQUENCE [LARGE SCALE GENOMIC DNA]</scope>
    <source>
        <strain evidence="3 4">DSM 44523</strain>
    </source>
</reference>
<dbReference type="GO" id="GO:0005975">
    <property type="term" value="P:carbohydrate metabolic process"/>
    <property type="evidence" value="ECO:0007669"/>
    <property type="project" value="InterPro"/>
</dbReference>
<dbReference type="RefSeq" id="WP_073480751.1">
    <property type="nucleotide sequence ID" value="NZ_FQVN01000002.1"/>
</dbReference>
<dbReference type="SUPFAM" id="SSF48208">
    <property type="entry name" value="Six-hairpin glycosidases"/>
    <property type="match status" value="1"/>
</dbReference>
<accession>A0A1M4YYK3</accession>
<dbReference type="OrthoDB" id="9759959at2"/>
<dbReference type="Proteomes" id="UP000184501">
    <property type="component" value="Unassembled WGS sequence"/>
</dbReference>
<name>A0A1M4YYK3_STRHI</name>
<dbReference type="Gene3D" id="1.50.10.10">
    <property type="match status" value="1"/>
</dbReference>
<protein>
    <submittedName>
        <fullName evidence="3">Glycogen debranching enzyme (Alpha-1,6-glucosidase)</fullName>
    </submittedName>
</protein>
<keyword evidence="4" id="KW-1185">Reference proteome</keyword>
<dbReference type="InterPro" id="IPR012341">
    <property type="entry name" value="6hp_glycosidase-like_sf"/>
</dbReference>
<dbReference type="InterPro" id="IPR032856">
    <property type="entry name" value="GDE_N_bis"/>
</dbReference>